<dbReference type="InterPro" id="IPR029787">
    <property type="entry name" value="Nucleotide_cyclase"/>
</dbReference>
<keyword evidence="6" id="KW-0472">Membrane</keyword>
<dbReference type="Gene3D" id="3.30.70.270">
    <property type="match status" value="1"/>
</dbReference>
<proteinExistence type="predicted"/>
<gene>
    <name evidence="9" type="ORF">AFA_17380</name>
</gene>
<dbReference type="PROSITE" id="PS50887">
    <property type="entry name" value="GGDEF"/>
    <property type="match status" value="1"/>
</dbReference>
<feature type="domain" description="GGDEF" evidence="8">
    <location>
        <begin position="388"/>
        <end position="518"/>
    </location>
</feature>
<dbReference type="Pfam" id="PF00990">
    <property type="entry name" value="GGDEF"/>
    <property type="match status" value="1"/>
</dbReference>
<dbReference type="SUPFAM" id="SSF55073">
    <property type="entry name" value="Nucleotide cyclase"/>
    <property type="match status" value="1"/>
</dbReference>
<evidence type="ECO:0000256" key="1">
    <source>
        <dbReference type="ARBA" id="ARBA00004651"/>
    </source>
</evidence>
<dbReference type="CDD" id="cd01949">
    <property type="entry name" value="GGDEF"/>
    <property type="match status" value="1"/>
</dbReference>
<evidence type="ECO:0000256" key="3">
    <source>
        <dbReference type="ARBA" id="ARBA00022475"/>
    </source>
</evidence>
<dbReference type="InterPro" id="IPR000160">
    <property type="entry name" value="GGDEF_dom"/>
</dbReference>
<dbReference type="SUPFAM" id="SSF103190">
    <property type="entry name" value="Sensory domain-like"/>
    <property type="match status" value="2"/>
</dbReference>
<dbReference type="GO" id="GO:0043709">
    <property type="term" value="P:cell adhesion involved in single-species biofilm formation"/>
    <property type="evidence" value="ECO:0007669"/>
    <property type="project" value="TreeGrafter"/>
</dbReference>
<dbReference type="InterPro" id="IPR043128">
    <property type="entry name" value="Rev_trsase/Diguanyl_cyclase"/>
</dbReference>
<dbReference type="EMBL" id="CP021641">
    <property type="protein sequence ID" value="ASR91079.1"/>
    <property type="molecule type" value="Genomic_DNA"/>
</dbReference>
<dbReference type="NCBIfam" id="TIGR00254">
    <property type="entry name" value="GGDEF"/>
    <property type="match status" value="1"/>
</dbReference>
<keyword evidence="3" id="KW-1003">Cell membrane</keyword>
<dbReference type="AlphaFoldDB" id="A0AB33CZA9"/>
<comment type="catalytic activity">
    <reaction evidence="7">
        <text>2 GTP = 3',3'-c-di-GMP + 2 diphosphate</text>
        <dbReference type="Rhea" id="RHEA:24898"/>
        <dbReference type="ChEBI" id="CHEBI:33019"/>
        <dbReference type="ChEBI" id="CHEBI:37565"/>
        <dbReference type="ChEBI" id="CHEBI:58805"/>
        <dbReference type="EC" id="2.7.7.65"/>
    </reaction>
</comment>
<evidence type="ECO:0000256" key="6">
    <source>
        <dbReference type="ARBA" id="ARBA00023136"/>
    </source>
</evidence>
<dbReference type="GO" id="GO:0052621">
    <property type="term" value="F:diguanylate cyclase activity"/>
    <property type="evidence" value="ECO:0007669"/>
    <property type="project" value="UniProtKB-EC"/>
</dbReference>
<keyword evidence="4" id="KW-0812">Transmembrane</keyword>
<dbReference type="InterPro" id="IPR050469">
    <property type="entry name" value="Diguanylate_Cyclase"/>
</dbReference>
<organism evidence="9 10">
    <name type="scientific">Alcaligenes faecalis</name>
    <dbReference type="NCBI Taxonomy" id="511"/>
    <lineage>
        <taxon>Bacteria</taxon>
        <taxon>Pseudomonadati</taxon>
        <taxon>Pseudomonadota</taxon>
        <taxon>Betaproteobacteria</taxon>
        <taxon>Burkholderiales</taxon>
        <taxon>Alcaligenaceae</taxon>
        <taxon>Alcaligenes</taxon>
    </lineage>
</organism>
<dbReference type="CDD" id="cd18773">
    <property type="entry name" value="PDC1_HK_sensor"/>
    <property type="match status" value="1"/>
</dbReference>
<dbReference type="SMART" id="SM00267">
    <property type="entry name" value="GGDEF"/>
    <property type="match status" value="1"/>
</dbReference>
<dbReference type="CDD" id="cd12912">
    <property type="entry name" value="PDC2_MCP_like"/>
    <property type="match status" value="1"/>
</dbReference>
<dbReference type="FunFam" id="3.30.70.270:FF:000001">
    <property type="entry name" value="Diguanylate cyclase domain protein"/>
    <property type="match status" value="1"/>
</dbReference>
<sequence>MFFVDLRRLILLLATASSLLTMGYTLYGAYWAERTLLMDQALEKNRAYALKLASSTDAFIANLQQQLRYSANLLSGPAPKTEQQLNAEVNRLHEQNNSFNSVLILDTKGQVLANAPYNLGLLGTVLHGEGTRHALNSKIPLVSSPYMSATGRLLIFLSYPILDVDGNYQGLVGGSIYLHEPNSLNALLGEHFHRDGSYIYVVDKNKRLLYHQDTSRIGEIISDNPAIDAVNQGRIDALALENSKGTDMLTGFAPSKDVQWGLVVQSPTDTVLKELSGLLGKVLRNSIPFFVAVQILIWMLAMLIAKPLRQLARQAPHLDTDLAGSRISQVHAWYFESRQIKLAMLLGLKRVNRKMGVMDIERNTDPLTSLTNRRGMNAMLQQWRDTDTPFSVLAVDIDHFKRVNDTYGHDVGDLVLCFLANTMRACTRDTDLVCRVGGEEFSIFLPEQDIDQAVQLAERLRILISKTNSPTGSPITISIGVANWPIHAREHSTVLKLADEALYTAKRNGRNRVEISSQNDQVREMPPPL</sequence>
<dbReference type="RefSeq" id="WP_094198032.1">
    <property type="nucleotide sequence ID" value="NZ_CP021641.1"/>
</dbReference>
<evidence type="ECO:0000256" key="7">
    <source>
        <dbReference type="ARBA" id="ARBA00034247"/>
    </source>
</evidence>
<protein>
    <recommendedName>
        <fullName evidence="2">diguanylate cyclase</fullName>
        <ecNumber evidence="2">2.7.7.65</ecNumber>
    </recommendedName>
</protein>
<dbReference type="PANTHER" id="PTHR45138">
    <property type="entry name" value="REGULATORY COMPONENTS OF SENSORY TRANSDUCTION SYSTEM"/>
    <property type="match status" value="1"/>
</dbReference>
<dbReference type="InterPro" id="IPR029151">
    <property type="entry name" value="Sensor-like_sf"/>
</dbReference>
<dbReference type="Proteomes" id="UP000214561">
    <property type="component" value="Chromosome"/>
</dbReference>
<evidence type="ECO:0000256" key="2">
    <source>
        <dbReference type="ARBA" id="ARBA00012528"/>
    </source>
</evidence>
<dbReference type="EC" id="2.7.7.65" evidence="2"/>
<keyword evidence="5" id="KW-1133">Transmembrane helix</keyword>
<dbReference type="GO" id="GO:0005886">
    <property type="term" value="C:plasma membrane"/>
    <property type="evidence" value="ECO:0007669"/>
    <property type="project" value="UniProtKB-SubCell"/>
</dbReference>
<reference evidence="9 10" key="1">
    <citation type="submission" date="2017-05" db="EMBL/GenBank/DDBJ databases">
        <authorList>
            <person name="Qiu J.G."/>
            <person name="He J."/>
        </authorList>
    </citation>
    <scope>NUCLEOTIDE SEQUENCE [LARGE SCALE GENOMIC DNA]</scope>
    <source>
        <strain evidence="9 10">JQ135</strain>
    </source>
</reference>
<evidence type="ECO:0000313" key="9">
    <source>
        <dbReference type="EMBL" id="ASR91079.1"/>
    </source>
</evidence>
<dbReference type="PANTHER" id="PTHR45138:SF9">
    <property type="entry name" value="DIGUANYLATE CYCLASE DGCM-RELATED"/>
    <property type="match status" value="1"/>
</dbReference>
<dbReference type="InterPro" id="IPR033479">
    <property type="entry name" value="dCache_1"/>
</dbReference>
<name>A0AB33CZA9_ALCFA</name>
<evidence type="ECO:0000256" key="4">
    <source>
        <dbReference type="ARBA" id="ARBA00022692"/>
    </source>
</evidence>
<evidence type="ECO:0000259" key="8">
    <source>
        <dbReference type="PROSITE" id="PS50887"/>
    </source>
</evidence>
<comment type="subcellular location">
    <subcellularLocation>
        <location evidence="1">Cell membrane</location>
        <topology evidence="1">Multi-pass membrane protein</topology>
    </subcellularLocation>
</comment>
<dbReference type="KEGG" id="afq:AFA_17380"/>
<evidence type="ECO:0000313" key="10">
    <source>
        <dbReference type="Proteomes" id="UP000214561"/>
    </source>
</evidence>
<dbReference type="Gene3D" id="3.30.450.20">
    <property type="entry name" value="PAS domain"/>
    <property type="match status" value="1"/>
</dbReference>
<dbReference type="Pfam" id="PF02743">
    <property type="entry name" value="dCache_1"/>
    <property type="match status" value="1"/>
</dbReference>
<dbReference type="GO" id="GO:1902201">
    <property type="term" value="P:negative regulation of bacterial-type flagellum-dependent cell motility"/>
    <property type="evidence" value="ECO:0007669"/>
    <property type="project" value="TreeGrafter"/>
</dbReference>
<evidence type="ECO:0000256" key="5">
    <source>
        <dbReference type="ARBA" id="ARBA00022989"/>
    </source>
</evidence>
<accession>A0AB33CZA9</accession>